<feature type="transmembrane region" description="Helical" evidence="18">
    <location>
        <begin position="134"/>
        <end position="167"/>
    </location>
</feature>
<dbReference type="eggNOG" id="COG1845">
    <property type="taxonomic scope" value="Bacteria"/>
</dbReference>
<protein>
    <recommendedName>
        <fullName evidence="4">Cytochrome bo(3) ubiquinol oxidase subunit 3</fullName>
    </recommendedName>
    <alternativeName>
        <fullName evidence="15">Cytochrome o ubiquinol oxidase subunit 3</fullName>
    </alternativeName>
    <alternativeName>
        <fullName evidence="13">Oxidase bo(3) subunit 3</fullName>
    </alternativeName>
    <alternativeName>
        <fullName evidence="16">Ubiquinol oxidase polypeptide III</fullName>
    </alternativeName>
    <alternativeName>
        <fullName evidence="14">Ubiquinol oxidase subunit 3</fullName>
    </alternativeName>
</protein>
<accession>Q8D352</accession>
<comment type="subcellular location">
    <subcellularLocation>
        <location evidence="1 17">Cell membrane</location>
        <topology evidence="1 17">Multi-pass membrane protein</topology>
    </subcellularLocation>
</comment>
<dbReference type="HOGENOM" id="CLU_044071_3_0_6"/>
<dbReference type="OrthoDB" id="9810850at2"/>
<dbReference type="Pfam" id="PF00510">
    <property type="entry name" value="COX3"/>
    <property type="match status" value="1"/>
</dbReference>
<evidence type="ECO:0000256" key="7">
    <source>
        <dbReference type="ARBA" id="ARBA00022692"/>
    </source>
</evidence>
<dbReference type="AlphaFoldDB" id="Q8D352"/>
<comment type="function">
    <text evidence="12">Cytochrome bo(3) ubiquinol terminal oxidase is the component of the aerobic respiratory chain of E.coli that predominates when cells are grown at high aeration. Has proton pump activity across the membrane in addition to electron transfer, pumping 2 protons/electron.</text>
</comment>
<dbReference type="GO" id="GO:0019646">
    <property type="term" value="P:aerobic electron transport chain"/>
    <property type="evidence" value="ECO:0007669"/>
    <property type="project" value="InterPro"/>
</dbReference>
<evidence type="ECO:0000256" key="8">
    <source>
        <dbReference type="ARBA" id="ARBA00022982"/>
    </source>
</evidence>
<feature type="transmembrane region" description="Helical" evidence="18">
    <location>
        <begin position="179"/>
        <end position="204"/>
    </location>
</feature>
<evidence type="ECO:0000256" key="18">
    <source>
        <dbReference type="SAM" id="Phobius"/>
    </source>
</evidence>
<keyword evidence="10" id="KW-0560">Oxidoreductase</keyword>
<comment type="subunit">
    <text evidence="3">Heterooctamer of two A chains, two B chains, two C chains and two D chains.</text>
</comment>
<dbReference type="Gene3D" id="1.20.120.80">
    <property type="entry name" value="Cytochrome c oxidase, subunit III, four-helix bundle"/>
    <property type="match status" value="1"/>
</dbReference>
<feature type="transmembrane region" description="Helical" evidence="18">
    <location>
        <begin position="69"/>
        <end position="88"/>
    </location>
</feature>
<dbReference type="SUPFAM" id="SSF81452">
    <property type="entry name" value="Cytochrome c oxidase subunit III-like"/>
    <property type="match status" value="1"/>
</dbReference>
<feature type="transmembrane region" description="Helical" evidence="18">
    <location>
        <begin position="29"/>
        <end position="49"/>
    </location>
</feature>
<keyword evidence="5" id="KW-0813">Transport</keyword>
<organism evidence="20 21">
    <name type="scientific">Wigglesworthia glossinidia brevipalpis</name>
    <dbReference type="NCBI Taxonomy" id="36870"/>
    <lineage>
        <taxon>Bacteria</taxon>
        <taxon>Pseudomonadati</taxon>
        <taxon>Pseudomonadota</taxon>
        <taxon>Gammaproteobacteria</taxon>
        <taxon>Enterobacterales</taxon>
        <taxon>Erwiniaceae</taxon>
        <taxon>Wigglesworthia</taxon>
    </lineage>
</organism>
<dbReference type="FunFam" id="1.20.120.80:FF:000001">
    <property type="entry name" value="Cytochrome (Ubi)quinol oxidase subunit III"/>
    <property type="match status" value="1"/>
</dbReference>
<dbReference type="STRING" id="36870.gene:10368637"/>
<evidence type="ECO:0000256" key="15">
    <source>
        <dbReference type="ARBA" id="ARBA00032189"/>
    </source>
</evidence>
<keyword evidence="6" id="KW-1003">Cell membrane</keyword>
<feature type="domain" description="Heme-copper oxidase subunit III family profile" evidence="19">
    <location>
        <begin position="1"/>
        <end position="203"/>
    </location>
</feature>
<evidence type="ECO:0000256" key="6">
    <source>
        <dbReference type="ARBA" id="ARBA00022475"/>
    </source>
</evidence>
<dbReference type="CDD" id="cd02863">
    <property type="entry name" value="Ubiquinol_oxidase_III"/>
    <property type="match status" value="1"/>
</dbReference>
<name>Q8D352_WIGBR</name>
<evidence type="ECO:0000256" key="12">
    <source>
        <dbReference type="ARBA" id="ARBA00025694"/>
    </source>
</evidence>
<keyword evidence="21" id="KW-1185">Reference proteome</keyword>
<dbReference type="InterPro" id="IPR035973">
    <property type="entry name" value="Cyt_c_oxidase_su3-like_sf"/>
</dbReference>
<evidence type="ECO:0000259" key="19">
    <source>
        <dbReference type="PROSITE" id="PS50253"/>
    </source>
</evidence>
<dbReference type="NCBIfam" id="TIGR02842">
    <property type="entry name" value="CyoC"/>
    <property type="match status" value="1"/>
</dbReference>
<reference evidence="20 21" key="1">
    <citation type="journal article" date="2002" name="Nat. Genet.">
        <title>Genome sequence of the endocellular obligate symbiont of tsetse flies, Wigglesworthia glossinidia.</title>
        <authorList>
            <person name="Akman L."/>
            <person name="Yamashita A."/>
            <person name="Watanabe H."/>
            <person name="Oshima K."/>
            <person name="Shiba T."/>
            <person name="Hattori M."/>
            <person name="Aksoy S."/>
        </authorList>
    </citation>
    <scope>NUCLEOTIDE SEQUENCE [LARGE SCALE GENOMIC DNA]</scope>
</reference>
<evidence type="ECO:0000256" key="5">
    <source>
        <dbReference type="ARBA" id="ARBA00022448"/>
    </source>
</evidence>
<evidence type="ECO:0000256" key="9">
    <source>
        <dbReference type="ARBA" id="ARBA00022989"/>
    </source>
</evidence>
<evidence type="ECO:0000256" key="16">
    <source>
        <dbReference type="ARBA" id="ARBA00032717"/>
    </source>
</evidence>
<keyword evidence="9 18" id="KW-1133">Transmembrane helix</keyword>
<dbReference type="EMBL" id="BA000021">
    <property type="protein sequence ID" value="BAC24295.1"/>
    <property type="molecule type" value="Genomic_DNA"/>
</dbReference>
<evidence type="ECO:0000313" key="21">
    <source>
        <dbReference type="Proteomes" id="UP000000562"/>
    </source>
</evidence>
<dbReference type="KEGG" id="wbr:cyoC"/>
<dbReference type="InterPro" id="IPR000298">
    <property type="entry name" value="Cyt_c_oxidase-like_su3"/>
</dbReference>
<dbReference type="InterPro" id="IPR033946">
    <property type="entry name" value="Ubiquinol_oxase_su3_dom"/>
</dbReference>
<evidence type="ECO:0000256" key="14">
    <source>
        <dbReference type="ARBA" id="ARBA00031884"/>
    </source>
</evidence>
<proteinExistence type="inferred from homology"/>
<dbReference type="InterPro" id="IPR024791">
    <property type="entry name" value="Cyt_c/ubiquinol_Oxase_su3"/>
</dbReference>
<keyword evidence="7 17" id="KW-0812">Transmembrane</keyword>
<evidence type="ECO:0000256" key="17">
    <source>
        <dbReference type="RuleBase" id="RU003376"/>
    </source>
</evidence>
<gene>
    <name evidence="20" type="primary">cyoC</name>
</gene>
<evidence type="ECO:0000256" key="10">
    <source>
        <dbReference type="ARBA" id="ARBA00023002"/>
    </source>
</evidence>
<dbReference type="PANTHER" id="PTHR11403">
    <property type="entry name" value="CYTOCHROME C OXIDASE SUBUNIT III"/>
    <property type="match status" value="1"/>
</dbReference>
<feature type="transmembrane region" description="Helical" evidence="18">
    <location>
        <begin position="100"/>
        <end position="122"/>
    </location>
</feature>
<dbReference type="PROSITE" id="PS50253">
    <property type="entry name" value="COX3"/>
    <property type="match status" value="1"/>
</dbReference>
<dbReference type="InterPro" id="IPR014206">
    <property type="entry name" value="Cyt_c_ubiqinol_oxidase_su3"/>
</dbReference>
<evidence type="ECO:0000256" key="4">
    <source>
        <dbReference type="ARBA" id="ARBA00014687"/>
    </source>
</evidence>
<dbReference type="Proteomes" id="UP000000562">
    <property type="component" value="Chromosome"/>
</dbReference>
<keyword evidence="8" id="KW-0249">Electron transport</keyword>
<comment type="similarity">
    <text evidence="2 17">Belongs to the cytochrome c oxidase subunit 3 family.</text>
</comment>
<dbReference type="GO" id="GO:0004129">
    <property type="term" value="F:cytochrome-c oxidase activity"/>
    <property type="evidence" value="ECO:0007669"/>
    <property type="project" value="InterPro"/>
</dbReference>
<evidence type="ECO:0000256" key="3">
    <source>
        <dbReference type="ARBA" id="ARBA00011700"/>
    </source>
</evidence>
<sequence length="205" mass="23669">MTTHTVSSSKKIFHNNESNNHEKTKILGFWVYLMSDCILFATLFATYFVLKDNVANGPSGKEIFEIPLVFLETIILLSSSMTCSIASFSIKKNNKIKTNIWLFITVILGIIFINIEISEFYSLICKNYGPDRSAFLSIFFTIVGTHGVHVISGIIWMIVIMIQIYFYGCDKINKIRLKLLSLFWYFLEIIWIFVFNVIYLLGIIK</sequence>
<evidence type="ECO:0000256" key="1">
    <source>
        <dbReference type="ARBA" id="ARBA00004651"/>
    </source>
</evidence>
<dbReference type="PANTHER" id="PTHR11403:SF2">
    <property type="entry name" value="CYTOCHROME BO(3) UBIQUINOL OXIDASE SUBUNIT 3"/>
    <property type="match status" value="1"/>
</dbReference>
<evidence type="ECO:0000313" key="20">
    <source>
        <dbReference type="EMBL" id="BAC24295.1"/>
    </source>
</evidence>
<keyword evidence="11 18" id="KW-0472">Membrane</keyword>
<evidence type="ECO:0000256" key="13">
    <source>
        <dbReference type="ARBA" id="ARBA00030072"/>
    </source>
</evidence>
<evidence type="ECO:0000256" key="11">
    <source>
        <dbReference type="ARBA" id="ARBA00023136"/>
    </source>
</evidence>
<dbReference type="InterPro" id="IPR013833">
    <property type="entry name" value="Cyt_c_oxidase_su3_a-hlx"/>
</dbReference>
<dbReference type="GO" id="GO:0005886">
    <property type="term" value="C:plasma membrane"/>
    <property type="evidence" value="ECO:0007669"/>
    <property type="project" value="UniProtKB-SubCell"/>
</dbReference>
<evidence type="ECO:0000256" key="2">
    <source>
        <dbReference type="ARBA" id="ARBA00010581"/>
    </source>
</evidence>
<dbReference type="GO" id="GO:0009486">
    <property type="term" value="F:cytochrome bo3 ubiquinol oxidase activity"/>
    <property type="evidence" value="ECO:0007669"/>
    <property type="project" value="InterPro"/>
</dbReference>